<dbReference type="CDD" id="cd17039">
    <property type="entry name" value="Ubl_ubiquitin_like"/>
    <property type="match status" value="3"/>
</dbReference>
<dbReference type="SMART" id="SM00213">
    <property type="entry name" value="UBQ"/>
    <property type="match status" value="3"/>
</dbReference>
<evidence type="ECO:0000313" key="4">
    <source>
        <dbReference type="EMBL" id="KAL3075293.1"/>
    </source>
</evidence>
<gene>
    <name evidence="4" type="ORF">niasHT_033867</name>
</gene>
<organism evidence="4 5">
    <name type="scientific">Heterodera trifolii</name>
    <dbReference type="NCBI Taxonomy" id="157864"/>
    <lineage>
        <taxon>Eukaryota</taxon>
        <taxon>Metazoa</taxon>
        <taxon>Ecdysozoa</taxon>
        <taxon>Nematoda</taxon>
        <taxon>Chromadorea</taxon>
        <taxon>Rhabditida</taxon>
        <taxon>Tylenchina</taxon>
        <taxon>Tylenchomorpha</taxon>
        <taxon>Tylenchoidea</taxon>
        <taxon>Heteroderidae</taxon>
        <taxon>Heteroderinae</taxon>
        <taxon>Heterodera</taxon>
    </lineage>
</organism>
<feature type="domain" description="Ubiquitin-like" evidence="3">
    <location>
        <begin position="153"/>
        <end position="238"/>
    </location>
</feature>
<sequence>MNRFGFGISAGLTMIMLMMMSQCIADDKFKIKVQGDKNTTVSVNVTDKVSELKEKIVEQLKQNMNKEIKILEAKLEKNKSKINKLMEKLINVKNTQTLEAKLGEKNNEKNNIVPERITLRLQKNGPPLEDGKTMKKCGIVNGTIQKIVYLTWDELEIKMEGDKNMIIYVKDTDTVLKVKELIAEKLNDEGQKNDEETKILPERLTLRHCKNGSVFEDQKTMKECEIGKDSVLFLTLDEFKISSVCEIDDFSWISGPTVMVKEEDTMADVKRKIAEEIKIDPKRQKLRNKIEPKRQMLRLNDYLGPKLEDSKTMKDYSIEKDQIISITFDEYKIFVHFNDKNYPIWVRKSDHVEILEVKAKRMLKMELDLDLADIKLKSRQSPGAYNMFDQKCHTMEQYEIKENDVIYVYREYYYKTLVEFEIFVEYKQKKYPVRVKGADTVRDLKTKIGNIQEIGILPNQQKKLICQAEDGEELVDFEKIVCYKIVKDSTVFLTFAEVEEQEKRSSTNFASPQLKNR</sequence>
<dbReference type="SUPFAM" id="SSF54236">
    <property type="entry name" value="Ubiquitin-like"/>
    <property type="match status" value="3"/>
</dbReference>
<accession>A0ABD2IGI0</accession>
<keyword evidence="5" id="KW-1185">Reference proteome</keyword>
<dbReference type="AlphaFoldDB" id="A0ABD2IGI0"/>
<comment type="caution">
    <text evidence="4">The sequence shown here is derived from an EMBL/GenBank/DDBJ whole genome shotgun (WGS) entry which is preliminary data.</text>
</comment>
<feature type="chain" id="PRO_5044753322" description="Ubiquitin-like domain-containing protein" evidence="2">
    <location>
        <begin position="26"/>
        <end position="517"/>
    </location>
</feature>
<dbReference type="InterPro" id="IPR000626">
    <property type="entry name" value="Ubiquitin-like_dom"/>
</dbReference>
<dbReference type="Pfam" id="PF00240">
    <property type="entry name" value="ubiquitin"/>
    <property type="match status" value="2"/>
</dbReference>
<dbReference type="PANTHER" id="PTHR10666">
    <property type="entry name" value="UBIQUITIN"/>
    <property type="match status" value="1"/>
</dbReference>
<feature type="domain" description="Ubiquitin-like" evidence="3">
    <location>
        <begin position="257"/>
        <end position="326"/>
    </location>
</feature>
<feature type="signal peptide" evidence="2">
    <location>
        <begin position="1"/>
        <end position="25"/>
    </location>
</feature>
<protein>
    <recommendedName>
        <fullName evidence="3">Ubiquitin-like domain-containing protein</fullName>
    </recommendedName>
</protein>
<keyword evidence="2" id="KW-0732">Signal</keyword>
<keyword evidence="1" id="KW-0175">Coiled coil</keyword>
<dbReference type="InterPro" id="IPR050158">
    <property type="entry name" value="Ubiquitin_ubiquitin-like"/>
</dbReference>
<feature type="domain" description="Ubiquitin-like" evidence="3">
    <location>
        <begin position="420"/>
        <end position="493"/>
    </location>
</feature>
<evidence type="ECO:0000256" key="2">
    <source>
        <dbReference type="SAM" id="SignalP"/>
    </source>
</evidence>
<proteinExistence type="predicted"/>
<reference evidence="4 5" key="1">
    <citation type="submission" date="2024-10" db="EMBL/GenBank/DDBJ databases">
        <authorList>
            <person name="Kim D."/>
        </authorList>
    </citation>
    <scope>NUCLEOTIDE SEQUENCE [LARGE SCALE GENOMIC DNA]</scope>
    <source>
        <strain evidence="4">BH-2024</strain>
    </source>
</reference>
<dbReference type="Proteomes" id="UP001620626">
    <property type="component" value="Unassembled WGS sequence"/>
</dbReference>
<dbReference type="Gene3D" id="3.10.20.90">
    <property type="entry name" value="Phosphatidylinositol 3-kinase Catalytic Subunit, Chain A, domain 1"/>
    <property type="match status" value="3"/>
</dbReference>
<dbReference type="EMBL" id="JBICBT010001281">
    <property type="protein sequence ID" value="KAL3075293.1"/>
    <property type="molecule type" value="Genomic_DNA"/>
</dbReference>
<dbReference type="PROSITE" id="PS50053">
    <property type="entry name" value="UBIQUITIN_2"/>
    <property type="match status" value="3"/>
</dbReference>
<evidence type="ECO:0000313" key="5">
    <source>
        <dbReference type="Proteomes" id="UP001620626"/>
    </source>
</evidence>
<name>A0ABD2IGI0_9BILA</name>
<evidence type="ECO:0000256" key="1">
    <source>
        <dbReference type="SAM" id="Coils"/>
    </source>
</evidence>
<dbReference type="InterPro" id="IPR029071">
    <property type="entry name" value="Ubiquitin-like_domsf"/>
</dbReference>
<evidence type="ECO:0000259" key="3">
    <source>
        <dbReference type="PROSITE" id="PS50053"/>
    </source>
</evidence>
<feature type="coiled-coil region" evidence="1">
    <location>
        <begin position="49"/>
        <end position="95"/>
    </location>
</feature>